<feature type="transmembrane region" description="Helical" evidence="11">
    <location>
        <begin position="62"/>
        <end position="82"/>
    </location>
</feature>
<protein>
    <recommendedName>
        <fullName evidence="12">Potassium channel domain-containing protein</fullName>
    </recommendedName>
</protein>
<name>A0AAU9F462_9BACT</name>
<proteinExistence type="predicted"/>
<gene>
    <name evidence="13" type="ORF">FAK_39130</name>
</gene>
<evidence type="ECO:0000256" key="2">
    <source>
        <dbReference type="ARBA" id="ARBA00022448"/>
    </source>
</evidence>
<evidence type="ECO:0000256" key="1">
    <source>
        <dbReference type="ARBA" id="ARBA00004141"/>
    </source>
</evidence>
<keyword evidence="7 11" id="KW-1133">Transmembrane helix</keyword>
<dbReference type="GO" id="GO:0016020">
    <property type="term" value="C:membrane"/>
    <property type="evidence" value="ECO:0007669"/>
    <property type="project" value="UniProtKB-SubCell"/>
</dbReference>
<dbReference type="Pfam" id="PF07885">
    <property type="entry name" value="Ion_trans_2"/>
    <property type="match status" value="1"/>
</dbReference>
<feature type="domain" description="Potassium channel" evidence="12">
    <location>
        <begin position="14"/>
        <end position="87"/>
    </location>
</feature>
<evidence type="ECO:0000256" key="6">
    <source>
        <dbReference type="ARBA" id="ARBA00022958"/>
    </source>
</evidence>
<evidence type="ECO:0000256" key="9">
    <source>
        <dbReference type="ARBA" id="ARBA00023136"/>
    </source>
</evidence>
<dbReference type="GO" id="GO:0060072">
    <property type="term" value="F:large conductance calcium-activated potassium channel activity"/>
    <property type="evidence" value="ECO:0007669"/>
    <property type="project" value="TreeGrafter"/>
</dbReference>
<dbReference type="KEGG" id="dmp:FAK_39130"/>
<keyword evidence="4 11" id="KW-0812">Transmembrane</keyword>
<organism evidence="13 14">
    <name type="scientific">Desulfoferula mesophila</name>
    <dbReference type="NCBI Taxonomy" id="3058419"/>
    <lineage>
        <taxon>Bacteria</taxon>
        <taxon>Pseudomonadati</taxon>
        <taxon>Thermodesulfobacteriota</taxon>
        <taxon>Desulfarculia</taxon>
        <taxon>Desulfarculales</taxon>
        <taxon>Desulfarculaceae</taxon>
        <taxon>Desulfoferula</taxon>
    </lineage>
</organism>
<evidence type="ECO:0000256" key="8">
    <source>
        <dbReference type="ARBA" id="ARBA00023065"/>
    </source>
</evidence>
<keyword evidence="5" id="KW-0631">Potassium channel</keyword>
<dbReference type="PANTHER" id="PTHR10027">
    <property type="entry name" value="CALCIUM-ACTIVATED POTASSIUM CHANNEL ALPHA CHAIN"/>
    <property type="match status" value="1"/>
</dbReference>
<keyword evidence="10" id="KW-0407">Ion channel</keyword>
<keyword evidence="9 11" id="KW-0472">Membrane</keyword>
<dbReference type="PANTHER" id="PTHR10027:SF33">
    <property type="entry name" value="CALCIUM-ACTIVATED POTASSIUM CHANNEL SUBUNIT ALPHA-1-RELATED"/>
    <property type="match status" value="1"/>
</dbReference>
<evidence type="ECO:0000256" key="11">
    <source>
        <dbReference type="SAM" id="Phobius"/>
    </source>
</evidence>
<evidence type="ECO:0000256" key="5">
    <source>
        <dbReference type="ARBA" id="ARBA00022826"/>
    </source>
</evidence>
<keyword evidence="2" id="KW-0813">Transport</keyword>
<dbReference type="InterPro" id="IPR047871">
    <property type="entry name" value="K_chnl_Slo-like"/>
</dbReference>
<dbReference type="Gene3D" id="1.10.287.70">
    <property type="match status" value="1"/>
</dbReference>
<evidence type="ECO:0000259" key="12">
    <source>
        <dbReference type="Pfam" id="PF07885"/>
    </source>
</evidence>
<comment type="subcellular location">
    <subcellularLocation>
        <location evidence="1">Membrane</location>
        <topology evidence="1">Multi-pass membrane protein</topology>
    </subcellularLocation>
</comment>
<evidence type="ECO:0000313" key="14">
    <source>
        <dbReference type="Proteomes" id="UP001366166"/>
    </source>
</evidence>
<keyword evidence="3" id="KW-0633">Potassium transport</keyword>
<reference evidence="14" key="1">
    <citation type="journal article" date="2023" name="Arch. Microbiol.">
        <title>Desulfoferula mesophilus gen. nov. sp. nov., a mesophilic sulfate-reducing bacterium isolated from a brackish lake sediment.</title>
        <authorList>
            <person name="Watanabe T."/>
            <person name="Yabe T."/>
            <person name="Tsuji J.M."/>
            <person name="Fukui M."/>
        </authorList>
    </citation>
    <scope>NUCLEOTIDE SEQUENCE [LARGE SCALE GENOMIC DNA]</scope>
    <source>
        <strain evidence="14">12FAK</strain>
    </source>
</reference>
<sequence length="273" mass="30835">MDQTRFRLRIFLGVMLAVLVLGTVGFTLAEGLPLYDAVYFSIVTVTTVGYGDISPHTPLGKVLAIFLILGGVGTFMGVVANFTEMLISRREKAARELKLYMVEGIFFSELGSELLHLITRGDPQREELSGELRVKADWSPGDFSRLQERLVAYGYEVDPALVDLKEVRRLLAAKTGILLRLLENPAISEDDGFTDCLRAVFHLKDELYHRRNLVELPASDTAHLAGDLKRVYRQLVMRWLSYAGHLSRRHPYLFSLAVRLNPFDPQRDVVVRS</sequence>
<evidence type="ECO:0000256" key="4">
    <source>
        <dbReference type="ARBA" id="ARBA00022692"/>
    </source>
</evidence>
<keyword evidence="14" id="KW-1185">Reference proteome</keyword>
<dbReference type="EMBL" id="AP028679">
    <property type="protein sequence ID" value="BEQ16847.1"/>
    <property type="molecule type" value="Genomic_DNA"/>
</dbReference>
<dbReference type="InterPro" id="IPR013099">
    <property type="entry name" value="K_chnl_dom"/>
</dbReference>
<evidence type="ECO:0000256" key="3">
    <source>
        <dbReference type="ARBA" id="ARBA00022538"/>
    </source>
</evidence>
<accession>A0AAU9F462</accession>
<evidence type="ECO:0000256" key="10">
    <source>
        <dbReference type="ARBA" id="ARBA00023303"/>
    </source>
</evidence>
<dbReference type="SUPFAM" id="SSF81324">
    <property type="entry name" value="Voltage-gated potassium channels"/>
    <property type="match status" value="1"/>
</dbReference>
<keyword evidence="6" id="KW-0630">Potassium</keyword>
<dbReference type="Proteomes" id="UP001366166">
    <property type="component" value="Chromosome"/>
</dbReference>
<dbReference type="RefSeq" id="WP_338603278.1">
    <property type="nucleotide sequence ID" value="NZ_AP028679.1"/>
</dbReference>
<keyword evidence="8" id="KW-0406">Ion transport</keyword>
<evidence type="ECO:0000313" key="13">
    <source>
        <dbReference type="EMBL" id="BEQ16847.1"/>
    </source>
</evidence>
<evidence type="ECO:0000256" key="7">
    <source>
        <dbReference type="ARBA" id="ARBA00022989"/>
    </source>
</evidence>
<dbReference type="AlphaFoldDB" id="A0AAU9F462"/>